<comment type="caution">
    <text evidence="2">The sequence shown here is derived from an EMBL/GenBank/DDBJ whole genome shotgun (WGS) entry which is preliminary data.</text>
</comment>
<accession>A0AAV8Y1Q9</accession>
<dbReference type="InterPro" id="IPR009057">
    <property type="entry name" value="Homeodomain-like_sf"/>
</dbReference>
<evidence type="ECO:0008006" key="4">
    <source>
        <dbReference type="Google" id="ProtNLM"/>
    </source>
</evidence>
<dbReference type="SUPFAM" id="SSF46689">
    <property type="entry name" value="Homeodomain-like"/>
    <property type="match status" value="1"/>
</dbReference>
<feature type="non-terminal residue" evidence="2">
    <location>
        <position position="120"/>
    </location>
</feature>
<keyword evidence="3" id="KW-1185">Reference proteome</keyword>
<gene>
    <name evidence="2" type="ORF">NQ318_012521</name>
</gene>
<evidence type="ECO:0000256" key="1">
    <source>
        <dbReference type="ARBA" id="ARBA00004123"/>
    </source>
</evidence>
<dbReference type="EMBL" id="JAPWTK010000252">
    <property type="protein sequence ID" value="KAJ8944461.1"/>
    <property type="molecule type" value="Genomic_DNA"/>
</dbReference>
<name>A0AAV8Y1Q9_9CUCU</name>
<evidence type="ECO:0000313" key="2">
    <source>
        <dbReference type="EMBL" id="KAJ8944461.1"/>
    </source>
</evidence>
<dbReference type="Proteomes" id="UP001162162">
    <property type="component" value="Unassembled WGS sequence"/>
</dbReference>
<reference evidence="2" key="1">
    <citation type="journal article" date="2023" name="Insect Mol. Biol.">
        <title>Genome sequencing provides insights into the evolution of gene families encoding plant cell wall-degrading enzymes in longhorned beetles.</title>
        <authorList>
            <person name="Shin N.R."/>
            <person name="Okamura Y."/>
            <person name="Kirsch R."/>
            <person name="Pauchet Y."/>
        </authorList>
    </citation>
    <scope>NUCLEOTIDE SEQUENCE</scope>
    <source>
        <strain evidence="2">AMC_N1</strain>
    </source>
</reference>
<dbReference type="GO" id="GO:0005634">
    <property type="term" value="C:nucleus"/>
    <property type="evidence" value="ECO:0007669"/>
    <property type="project" value="UniProtKB-SubCell"/>
</dbReference>
<dbReference type="AlphaFoldDB" id="A0AAV8Y1Q9"/>
<dbReference type="Gene3D" id="1.10.10.60">
    <property type="entry name" value="Homeodomain-like"/>
    <property type="match status" value="1"/>
</dbReference>
<protein>
    <recommendedName>
        <fullName evidence="4">HTH psq-type domain-containing protein</fullName>
    </recommendedName>
</protein>
<comment type="subcellular location">
    <subcellularLocation>
        <location evidence="1">Nucleus</location>
    </subcellularLocation>
</comment>
<sequence length="120" mass="13752">MTTRKAFTIAEKAAIVWRLEARQSNVSIAKEFDISFVLTSGTTISTIWKYRDKIQYVLENSSTSLDGYNDFEEYIILFFGKISGETADVPEGVCNDWLTTVWSNLRKGYKDEPIFNTDET</sequence>
<organism evidence="2 3">
    <name type="scientific">Aromia moschata</name>
    <dbReference type="NCBI Taxonomy" id="1265417"/>
    <lineage>
        <taxon>Eukaryota</taxon>
        <taxon>Metazoa</taxon>
        <taxon>Ecdysozoa</taxon>
        <taxon>Arthropoda</taxon>
        <taxon>Hexapoda</taxon>
        <taxon>Insecta</taxon>
        <taxon>Pterygota</taxon>
        <taxon>Neoptera</taxon>
        <taxon>Endopterygota</taxon>
        <taxon>Coleoptera</taxon>
        <taxon>Polyphaga</taxon>
        <taxon>Cucujiformia</taxon>
        <taxon>Chrysomeloidea</taxon>
        <taxon>Cerambycidae</taxon>
        <taxon>Cerambycinae</taxon>
        <taxon>Callichromatini</taxon>
        <taxon>Aromia</taxon>
    </lineage>
</organism>
<evidence type="ECO:0000313" key="3">
    <source>
        <dbReference type="Proteomes" id="UP001162162"/>
    </source>
</evidence>
<proteinExistence type="predicted"/>